<keyword evidence="3" id="KW-0349">Heme</keyword>
<organism evidence="10 11">
    <name type="scientific">Seiridium unicorne</name>
    <dbReference type="NCBI Taxonomy" id="138068"/>
    <lineage>
        <taxon>Eukaryota</taxon>
        <taxon>Fungi</taxon>
        <taxon>Dikarya</taxon>
        <taxon>Ascomycota</taxon>
        <taxon>Pezizomycotina</taxon>
        <taxon>Sordariomycetes</taxon>
        <taxon>Xylariomycetidae</taxon>
        <taxon>Amphisphaeriales</taxon>
        <taxon>Sporocadaceae</taxon>
        <taxon>Seiridium</taxon>
    </lineage>
</organism>
<dbReference type="GO" id="GO:0004601">
    <property type="term" value="F:peroxidase activity"/>
    <property type="evidence" value="ECO:0007669"/>
    <property type="project" value="UniProtKB-KW"/>
</dbReference>
<evidence type="ECO:0000256" key="1">
    <source>
        <dbReference type="ARBA" id="ARBA00001970"/>
    </source>
</evidence>
<evidence type="ECO:0000256" key="6">
    <source>
        <dbReference type="ARBA" id="ARBA00023004"/>
    </source>
</evidence>
<dbReference type="Proteomes" id="UP001408356">
    <property type="component" value="Unassembled WGS sequence"/>
</dbReference>
<feature type="domain" description="Heme haloperoxidase family profile" evidence="9">
    <location>
        <begin position="40"/>
        <end position="249"/>
    </location>
</feature>
<evidence type="ECO:0000313" key="11">
    <source>
        <dbReference type="Proteomes" id="UP001408356"/>
    </source>
</evidence>
<keyword evidence="11" id="KW-1185">Reference proteome</keyword>
<evidence type="ECO:0000259" key="9">
    <source>
        <dbReference type="PROSITE" id="PS51405"/>
    </source>
</evidence>
<protein>
    <submittedName>
        <fullName evidence="10">Peroxidase</fullName>
    </submittedName>
</protein>
<evidence type="ECO:0000313" key="10">
    <source>
        <dbReference type="EMBL" id="KAK9426792.1"/>
    </source>
</evidence>
<keyword evidence="5" id="KW-0560">Oxidoreductase</keyword>
<proteinExistence type="inferred from homology"/>
<keyword evidence="8" id="KW-0732">Signal</keyword>
<sequence>MTPRWLLPLVAFMAGNALGDATYSNSSSSSNSSSILNGYDFSKWKPAGSNDLRCGCPAMNSLANHGFINHDGRNLTLQTVVPVLVDVFNLSEELATIVSGLGLATADDPSKGVFTLGDMNKHNNFEHDASLSRVDVSLGGDGHTFDQPTFDRFLAHFNDSEYVTLEIAAKARMAAVNYSRVTNPTFLYTWQQRITSYGETIKYMRTLVENKTGLTPLRFVKILFQEERIPFNEGWRTATNQISGFSLASDVIEEAIVTGEYIGQTDKVGLHVFPNASTFGPGATYQ</sequence>
<comment type="similarity">
    <text evidence="7">Belongs to the chloroperoxidase family.</text>
</comment>
<dbReference type="InterPro" id="IPR000028">
    <property type="entry name" value="Chloroperoxidase"/>
</dbReference>
<keyword evidence="4" id="KW-0479">Metal-binding</keyword>
<dbReference type="InterPro" id="IPR036851">
    <property type="entry name" value="Chloroperoxidase-like_sf"/>
</dbReference>
<reference evidence="10 11" key="1">
    <citation type="journal article" date="2024" name="J. Plant Pathol.">
        <title>Sequence and assembly of the genome of Seiridium unicorne, isolate CBS 538.82, causal agent of cypress canker disease.</title>
        <authorList>
            <person name="Scali E."/>
            <person name="Rocca G.D."/>
            <person name="Danti R."/>
            <person name="Garbelotto M."/>
            <person name="Barberini S."/>
            <person name="Baroncelli R."/>
            <person name="Emiliani G."/>
        </authorList>
    </citation>
    <scope>NUCLEOTIDE SEQUENCE [LARGE SCALE GENOMIC DNA]</scope>
    <source>
        <strain evidence="10 11">BM-138-508</strain>
    </source>
</reference>
<dbReference type="Pfam" id="PF01328">
    <property type="entry name" value="Peroxidase_2"/>
    <property type="match status" value="1"/>
</dbReference>
<evidence type="ECO:0000256" key="4">
    <source>
        <dbReference type="ARBA" id="ARBA00022723"/>
    </source>
</evidence>
<feature type="chain" id="PRO_5045948856" evidence="8">
    <location>
        <begin position="22"/>
        <end position="286"/>
    </location>
</feature>
<keyword evidence="6" id="KW-0408">Iron</keyword>
<dbReference type="PANTHER" id="PTHR33577">
    <property type="entry name" value="STERIGMATOCYSTIN BIOSYNTHESIS PEROXIDASE STCC-RELATED"/>
    <property type="match status" value="1"/>
</dbReference>
<dbReference type="PROSITE" id="PS51405">
    <property type="entry name" value="HEME_HALOPEROXIDASE"/>
    <property type="match status" value="1"/>
</dbReference>
<evidence type="ECO:0000256" key="2">
    <source>
        <dbReference type="ARBA" id="ARBA00022559"/>
    </source>
</evidence>
<dbReference type="SUPFAM" id="SSF47571">
    <property type="entry name" value="Cloroperoxidase"/>
    <property type="match status" value="1"/>
</dbReference>
<evidence type="ECO:0000256" key="5">
    <source>
        <dbReference type="ARBA" id="ARBA00023002"/>
    </source>
</evidence>
<evidence type="ECO:0000256" key="7">
    <source>
        <dbReference type="ARBA" id="ARBA00025795"/>
    </source>
</evidence>
<evidence type="ECO:0000256" key="8">
    <source>
        <dbReference type="SAM" id="SignalP"/>
    </source>
</evidence>
<comment type="cofactor">
    <cofactor evidence="1">
        <name>heme b</name>
        <dbReference type="ChEBI" id="CHEBI:60344"/>
    </cofactor>
</comment>
<gene>
    <name evidence="10" type="ORF">SUNI508_00319</name>
</gene>
<accession>A0ABR2VIR6</accession>
<feature type="signal peptide" evidence="8">
    <location>
        <begin position="1"/>
        <end position="21"/>
    </location>
</feature>
<dbReference type="EMBL" id="JARVKF010000001">
    <property type="protein sequence ID" value="KAK9426792.1"/>
    <property type="molecule type" value="Genomic_DNA"/>
</dbReference>
<evidence type="ECO:0000256" key="3">
    <source>
        <dbReference type="ARBA" id="ARBA00022617"/>
    </source>
</evidence>
<dbReference type="Gene3D" id="1.10.489.10">
    <property type="entry name" value="Chloroperoxidase-like"/>
    <property type="match status" value="1"/>
</dbReference>
<name>A0ABR2VIR6_9PEZI</name>
<comment type="caution">
    <text evidence="10">The sequence shown here is derived from an EMBL/GenBank/DDBJ whole genome shotgun (WGS) entry which is preliminary data.</text>
</comment>
<keyword evidence="2 10" id="KW-0575">Peroxidase</keyword>
<dbReference type="PANTHER" id="PTHR33577:SF9">
    <property type="entry name" value="PEROXIDASE STCC"/>
    <property type="match status" value="1"/>
</dbReference>